<feature type="domain" description="CzcB-like barrel-sandwich hybrid" evidence="7">
    <location>
        <begin position="86"/>
        <end position="198"/>
    </location>
</feature>
<organism evidence="8 9">
    <name type="scientific">Eiseniibacteriota bacterium</name>
    <dbReference type="NCBI Taxonomy" id="2212470"/>
    <lineage>
        <taxon>Bacteria</taxon>
        <taxon>Candidatus Eiseniibacteriota</taxon>
    </lineage>
</organism>
<comment type="similarity">
    <text evidence="1">Belongs to the membrane fusion protein (MFP) (TC 8.A.1) family.</text>
</comment>
<evidence type="ECO:0000256" key="1">
    <source>
        <dbReference type="ARBA" id="ARBA00009477"/>
    </source>
</evidence>
<dbReference type="Gene3D" id="2.40.50.100">
    <property type="match status" value="2"/>
</dbReference>
<evidence type="ECO:0000259" key="7">
    <source>
        <dbReference type="Pfam" id="PF25973"/>
    </source>
</evidence>
<dbReference type="Gene3D" id="2.40.420.20">
    <property type="match status" value="1"/>
</dbReference>
<feature type="region of interest" description="Disordered" evidence="3">
    <location>
        <begin position="1"/>
        <end position="26"/>
    </location>
</feature>
<dbReference type="PANTHER" id="PTHR30469:SF38">
    <property type="entry name" value="HLYD FAMILY SECRETION PROTEIN"/>
    <property type="match status" value="1"/>
</dbReference>
<name>A0A538U5J1_UNCEI</name>
<dbReference type="Gene3D" id="1.10.287.470">
    <property type="entry name" value="Helix hairpin bin"/>
    <property type="match status" value="1"/>
</dbReference>
<gene>
    <name evidence="8" type="ORF">E6K81_11285</name>
</gene>
<dbReference type="Proteomes" id="UP000319771">
    <property type="component" value="Unassembled WGS sequence"/>
</dbReference>
<keyword evidence="2" id="KW-0175">Coiled coil</keyword>
<keyword evidence="4" id="KW-0472">Membrane</keyword>
<dbReference type="GO" id="GO:1990281">
    <property type="term" value="C:efflux pump complex"/>
    <property type="evidence" value="ECO:0007669"/>
    <property type="project" value="TreeGrafter"/>
</dbReference>
<dbReference type="InterPro" id="IPR058627">
    <property type="entry name" value="MdtA-like_C"/>
</dbReference>
<dbReference type="Pfam" id="PF25973">
    <property type="entry name" value="BSH_CzcB"/>
    <property type="match status" value="1"/>
</dbReference>
<dbReference type="Pfam" id="PF25954">
    <property type="entry name" value="Beta-barrel_RND_2"/>
    <property type="match status" value="1"/>
</dbReference>
<evidence type="ECO:0000313" key="8">
    <source>
        <dbReference type="EMBL" id="TMQ70959.1"/>
    </source>
</evidence>
<feature type="transmembrane region" description="Helical" evidence="4">
    <location>
        <begin position="30"/>
        <end position="49"/>
    </location>
</feature>
<sequence>MTSAPPDLSRLRIDRSEPARPSSGGRGRGLAIGVILVLIALAALAWVRWAPRVRDVDAATASATGGGTASAAGISANGYVVARTKASVSAKVFGRLATLSVAEGSVVTRGAVIARLENDDYRAAVDAAAARRSQLEIERDQAARDLAREHHSLEAQVESAKAQLEVARANLENTLVRAPFDGTVLRKDAEVGEIVAPSAAGGGLTRTAIVTMADLHTLEVEVDVNEAYIAQVRNGQAARITLDAYPDTSFAGRVRQVVPTADRQKATVQVKVAILDRDPRILPEMGAKVVFVREEGAAVAAAPVRVMAPGAAVVQGPGGARVWVIVDGRVTARSVDVGPARGDQVEIRGGLSGGESLVLGAPPGLKDGTRVRVRGS</sequence>
<evidence type="ECO:0000313" key="9">
    <source>
        <dbReference type="Proteomes" id="UP000319771"/>
    </source>
</evidence>
<dbReference type="Gene3D" id="2.40.30.170">
    <property type="match status" value="1"/>
</dbReference>
<dbReference type="Pfam" id="PF25967">
    <property type="entry name" value="RND-MFP_C"/>
    <property type="match status" value="1"/>
</dbReference>
<proteinExistence type="inferred from homology"/>
<dbReference type="FunFam" id="2.40.30.170:FF:000010">
    <property type="entry name" value="Efflux RND transporter periplasmic adaptor subunit"/>
    <property type="match status" value="1"/>
</dbReference>
<evidence type="ECO:0000256" key="3">
    <source>
        <dbReference type="SAM" id="MobiDB-lite"/>
    </source>
</evidence>
<evidence type="ECO:0000256" key="4">
    <source>
        <dbReference type="SAM" id="Phobius"/>
    </source>
</evidence>
<comment type="caution">
    <text evidence="8">The sequence shown here is derived from an EMBL/GenBank/DDBJ whole genome shotgun (WGS) entry which is preliminary data.</text>
</comment>
<evidence type="ECO:0000256" key="2">
    <source>
        <dbReference type="SAM" id="Coils"/>
    </source>
</evidence>
<dbReference type="InterPro" id="IPR006143">
    <property type="entry name" value="RND_pump_MFP"/>
</dbReference>
<protein>
    <submittedName>
        <fullName evidence="8">Efflux RND transporter periplasmic adaptor subunit</fullName>
    </submittedName>
</protein>
<evidence type="ECO:0000259" key="6">
    <source>
        <dbReference type="Pfam" id="PF25967"/>
    </source>
</evidence>
<dbReference type="EMBL" id="VBPB01000193">
    <property type="protein sequence ID" value="TMQ70959.1"/>
    <property type="molecule type" value="Genomic_DNA"/>
</dbReference>
<accession>A0A538U5J1</accession>
<keyword evidence="4" id="KW-1133">Transmembrane helix</keyword>
<feature type="domain" description="Multidrug resistance protein MdtA-like C-terminal permuted SH3" evidence="6">
    <location>
        <begin position="306"/>
        <end position="359"/>
    </location>
</feature>
<dbReference type="GO" id="GO:0015562">
    <property type="term" value="F:efflux transmembrane transporter activity"/>
    <property type="evidence" value="ECO:0007669"/>
    <property type="project" value="TreeGrafter"/>
</dbReference>
<feature type="compositionally biased region" description="Basic and acidic residues" evidence="3">
    <location>
        <begin position="9"/>
        <end position="18"/>
    </location>
</feature>
<feature type="domain" description="CusB-like beta-barrel" evidence="5">
    <location>
        <begin position="220"/>
        <end position="293"/>
    </location>
</feature>
<dbReference type="InterPro" id="IPR058647">
    <property type="entry name" value="BSH_CzcB-like"/>
</dbReference>
<dbReference type="AlphaFoldDB" id="A0A538U5J1"/>
<dbReference type="NCBIfam" id="TIGR01730">
    <property type="entry name" value="RND_mfp"/>
    <property type="match status" value="1"/>
</dbReference>
<dbReference type="InterPro" id="IPR058792">
    <property type="entry name" value="Beta-barrel_RND_2"/>
</dbReference>
<reference evidence="8 9" key="1">
    <citation type="journal article" date="2019" name="Nat. Microbiol.">
        <title>Mediterranean grassland soil C-N compound turnover is dependent on rainfall and depth, and is mediated by genomically divergent microorganisms.</title>
        <authorList>
            <person name="Diamond S."/>
            <person name="Andeer P.F."/>
            <person name="Li Z."/>
            <person name="Crits-Christoph A."/>
            <person name="Burstein D."/>
            <person name="Anantharaman K."/>
            <person name="Lane K.R."/>
            <person name="Thomas B.C."/>
            <person name="Pan C."/>
            <person name="Northen T.R."/>
            <person name="Banfield J.F."/>
        </authorList>
    </citation>
    <scope>NUCLEOTIDE SEQUENCE [LARGE SCALE GENOMIC DNA]</scope>
    <source>
        <strain evidence="8">WS_11</strain>
    </source>
</reference>
<evidence type="ECO:0000259" key="5">
    <source>
        <dbReference type="Pfam" id="PF25954"/>
    </source>
</evidence>
<keyword evidence="4" id="KW-0812">Transmembrane</keyword>
<feature type="coiled-coil region" evidence="2">
    <location>
        <begin position="118"/>
        <end position="177"/>
    </location>
</feature>
<dbReference type="PANTHER" id="PTHR30469">
    <property type="entry name" value="MULTIDRUG RESISTANCE PROTEIN MDTA"/>
    <property type="match status" value="1"/>
</dbReference>
<dbReference type="SUPFAM" id="SSF111369">
    <property type="entry name" value="HlyD-like secretion proteins"/>
    <property type="match status" value="1"/>
</dbReference>